<evidence type="ECO:0000313" key="2">
    <source>
        <dbReference type="EMBL" id="MVQ46734.1"/>
    </source>
</evidence>
<organism evidence="4 6">
    <name type="scientific">Roseburia intestinalis</name>
    <dbReference type="NCBI Taxonomy" id="166486"/>
    <lineage>
        <taxon>Bacteria</taxon>
        <taxon>Bacillati</taxon>
        <taxon>Bacillota</taxon>
        <taxon>Clostridia</taxon>
        <taxon>Lachnospirales</taxon>
        <taxon>Lachnospiraceae</taxon>
        <taxon>Roseburia</taxon>
    </lineage>
</organism>
<evidence type="ECO:0000313" key="5">
    <source>
        <dbReference type="Proteomes" id="UP000283513"/>
    </source>
</evidence>
<dbReference type="EMBL" id="WGGT01000018">
    <property type="protein sequence ID" value="MVQ46734.1"/>
    <property type="molecule type" value="Genomic_DNA"/>
</dbReference>
<dbReference type="EMBL" id="QRID01000019">
    <property type="protein sequence ID" value="RHG26093.1"/>
    <property type="molecule type" value="Genomic_DNA"/>
</dbReference>
<protein>
    <submittedName>
        <fullName evidence="4">Pilus assembly protein PilP</fullName>
    </submittedName>
</protein>
<dbReference type="Proteomes" id="UP000478483">
    <property type="component" value="Unassembled WGS sequence"/>
</dbReference>
<dbReference type="Proteomes" id="UP000283513">
    <property type="component" value="Unassembled WGS sequence"/>
</dbReference>
<dbReference type="EMBL" id="QSHO01000003">
    <property type="protein sequence ID" value="RHC19235.1"/>
    <property type="molecule type" value="Genomic_DNA"/>
</dbReference>
<sequence length="46" mass="5556">MSRIETILISNKNRMSNEVSFDTRFFNSQEIKFEKNQRNLIGYNNK</sequence>
<evidence type="ECO:0000313" key="6">
    <source>
        <dbReference type="Proteomes" id="UP000284051"/>
    </source>
</evidence>
<name>A0A3R6I4T3_9FIRM</name>
<reference evidence="2 8" key="3">
    <citation type="submission" date="2019-10" db="EMBL/GenBank/DDBJ databases">
        <title>Roseburia spp. ameliorate alcoholic fatty liver via restoration of gut barrier function.</title>
        <authorList>
            <person name="Seo B."/>
            <person name="Ko G."/>
        </authorList>
    </citation>
    <scope>NUCLEOTIDE SEQUENCE [LARGE SCALE GENOMIC DNA]</scope>
    <source>
        <strain evidence="2 8">SNUG30017</strain>
    </source>
</reference>
<evidence type="ECO:0000313" key="8">
    <source>
        <dbReference type="Proteomes" id="UP000479531"/>
    </source>
</evidence>
<gene>
    <name evidence="4" type="ORF">DW264_15505</name>
    <name evidence="3" type="ORF">DW856_04935</name>
    <name evidence="2" type="ORF">GCK47_13740</name>
    <name evidence="1" type="ORF">GMD50_15195</name>
</gene>
<dbReference type="EMBL" id="WNAJ01000021">
    <property type="protein sequence ID" value="MTR86354.1"/>
    <property type="molecule type" value="Genomic_DNA"/>
</dbReference>
<evidence type="ECO:0000313" key="3">
    <source>
        <dbReference type="EMBL" id="RHC19235.1"/>
    </source>
</evidence>
<evidence type="ECO:0000313" key="1">
    <source>
        <dbReference type="EMBL" id="MTR86354.1"/>
    </source>
</evidence>
<dbReference type="AlphaFoldDB" id="A0A3R6I4T3"/>
<evidence type="ECO:0000313" key="4">
    <source>
        <dbReference type="EMBL" id="RHG26093.1"/>
    </source>
</evidence>
<accession>A0A3R6I4T3</accession>
<reference evidence="1 7" key="2">
    <citation type="journal article" date="2019" name="Nat. Med.">
        <title>A library of human gut bacterial isolates paired with longitudinal multiomics data enables mechanistic microbiome research.</title>
        <authorList>
            <person name="Poyet M."/>
            <person name="Groussin M."/>
            <person name="Gibbons S.M."/>
            <person name="Avila-Pacheco J."/>
            <person name="Jiang X."/>
            <person name="Kearney S.M."/>
            <person name="Perrotta A.R."/>
            <person name="Berdy B."/>
            <person name="Zhao S."/>
            <person name="Lieberman T.D."/>
            <person name="Swanson P.K."/>
            <person name="Smith M."/>
            <person name="Roesemann S."/>
            <person name="Alexander J.E."/>
            <person name="Rich S.A."/>
            <person name="Livny J."/>
            <person name="Vlamakis H."/>
            <person name="Clish C."/>
            <person name="Bullock K."/>
            <person name="Deik A."/>
            <person name="Scott J."/>
            <person name="Pierce K.A."/>
            <person name="Xavier R.J."/>
            <person name="Alm E.J."/>
        </authorList>
    </citation>
    <scope>NUCLEOTIDE SEQUENCE [LARGE SCALE GENOMIC DNA]</scope>
    <source>
        <strain evidence="1 7">BIOML-A1</strain>
    </source>
</reference>
<dbReference type="Proteomes" id="UP000284051">
    <property type="component" value="Unassembled WGS sequence"/>
</dbReference>
<comment type="caution">
    <text evidence="4">The sequence shown here is derived from an EMBL/GenBank/DDBJ whole genome shotgun (WGS) entry which is preliminary data.</text>
</comment>
<dbReference type="Proteomes" id="UP000479531">
    <property type="component" value="Unassembled WGS sequence"/>
</dbReference>
<reference evidence="5 6" key="1">
    <citation type="submission" date="2018-08" db="EMBL/GenBank/DDBJ databases">
        <title>A genome reference for cultivated species of the human gut microbiota.</title>
        <authorList>
            <person name="Zou Y."/>
            <person name="Xue W."/>
            <person name="Luo G."/>
        </authorList>
    </citation>
    <scope>NUCLEOTIDE SEQUENCE [LARGE SCALE GENOMIC DNA]</scope>
    <source>
        <strain evidence="4 6">AM22-21LB</strain>
        <strain evidence="3 5">AM37-1AC</strain>
    </source>
</reference>
<proteinExistence type="predicted"/>
<evidence type="ECO:0000313" key="7">
    <source>
        <dbReference type="Proteomes" id="UP000478483"/>
    </source>
</evidence>